<comment type="caution">
    <text evidence="1">The sequence shown here is derived from an EMBL/GenBank/DDBJ whole genome shotgun (WGS) entry which is preliminary data.</text>
</comment>
<reference evidence="1 2" key="1">
    <citation type="submission" date="2017-12" db="EMBL/GenBank/DDBJ databases">
        <title>Comparative genomics of Botrytis spp.</title>
        <authorList>
            <person name="Valero-Jimenez C.A."/>
            <person name="Tapia P."/>
            <person name="Veloso J."/>
            <person name="Silva-Moreno E."/>
            <person name="Staats M."/>
            <person name="Valdes J.H."/>
            <person name="Van Kan J.A.L."/>
        </authorList>
    </citation>
    <scope>NUCLEOTIDE SEQUENCE [LARGE SCALE GENOMIC DNA]</scope>
    <source>
        <strain evidence="1 2">Bp0003</strain>
    </source>
</reference>
<name>A0A4Z1FFN5_9HELO</name>
<evidence type="ECO:0000313" key="2">
    <source>
        <dbReference type="Proteomes" id="UP000297910"/>
    </source>
</evidence>
<keyword evidence="2" id="KW-1185">Reference proteome</keyword>
<proteinExistence type="predicted"/>
<protein>
    <submittedName>
        <fullName evidence="1">Uncharacterized protein</fullName>
    </submittedName>
</protein>
<sequence length="85" mass="10007">MARPKKTEEKPKEVPAGDGATLQIDVASFVRTRDTFNNYNHYIFESYKYRNRPLTRLDCTYFHVQNPQLQILPQSLLSRVNTVYI</sequence>
<gene>
    <name evidence="1" type="ORF">BPAE_0179g00070</name>
</gene>
<evidence type="ECO:0000313" key="1">
    <source>
        <dbReference type="EMBL" id="TGO22168.1"/>
    </source>
</evidence>
<dbReference type="Proteomes" id="UP000297910">
    <property type="component" value="Unassembled WGS sequence"/>
</dbReference>
<accession>A0A4Z1FFN5</accession>
<dbReference type="EMBL" id="PQXI01000179">
    <property type="protein sequence ID" value="TGO22168.1"/>
    <property type="molecule type" value="Genomic_DNA"/>
</dbReference>
<organism evidence="1 2">
    <name type="scientific">Botrytis paeoniae</name>
    <dbReference type="NCBI Taxonomy" id="278948"/>
    <lineage>
        <taxon>Eukaryota</taxon>
        <taxon>Fungi</taxon>
        <taxon>Dikarya</taxon>
        <taxon>Ascomycota</taxon>
        <taxon>Pezizomycotina</taxon>
        <taxon>Leotiomycetes</taxon>
        <taxon>Helotiales</taxon>
        <taxon>Sclerotiniaceae</taxon>
        <taxon>Botrytis</taxon>
    </lineage>
</organism>
<dbReference type="AlphaFoldDB" id="A0A4Z1FFN5"/>